<comment type="caution">
    <text evidence="1">The sequence shown here is derived from an EMBL/GenBank/DDBJ whole genome shotgun (WGS) entry which is preliminary data.</text>
</comment>
<proteinExistence type="predicted"/>
<evidence type="ECO:0000313" key="1">
    <source>
        <dbReference type="EMBL" id="PCI29310.1"/>
    </source>
</evidence>
<accession>A0A2A4T6P1</accession>
<evidence type="ECO:0000313" key="2">
    <source>
        <dbReference type="Proteomes" id="UP000218113"/>
    </source>
</evidence>
<dbReference type="EMBL" id="NVSR01000016">
    <property type="protein sequence ID" value="PCI29310.1"/>
    <property type="molecule type" value="Genomic_DNA"/>
</dbReference>
<dbReference type="Proteomes" id="UP000218113">
    <property type="component" value="Unassembled WGS sequence"/>
</dbReference>
<gene>
    <name evidence="1" type="ORF">COB67_04415</name>
</gene>
<sequence length="66" mass="7993">MVSRSKDRVALAKPNQRSYVEQLGHRIPLFFLDLLLFLLKNHQFVEVKDLPRKSFRFIKYKYQVIL</sequence>
<name>A0A2A4T6P1_9DELT</name>
<reference evidence="2" key="1">
    <citation type="submission" date="2017-08" db="EMBL/GenBank/DDBJ databases">
        <title>A dynamic microbial community with high functional redundancy inhabits the cold, oxic subseafloor aquifer.</title>
        <authorList>
            <person name="Tully B.J."/>
            <person name="Wheat C.G."/>
            <person name="Glazer B.T."/>
            <person name="Huber J.A."/>
        </authorList>
    </citation>
    <scope>NUCLEOTIDE SEQUENCE [LARGE SCALE GENOMIC DNA]</scope>
</reference>
<organism evidence="1 2">
    <name type="scientific">SAR324 cluster bacterium</name>
    <dbReference type="NCBI Taxonomy" id="2024889"/>
    <lineage>
        <taxon>Bacteria</taxon>
        <taxon>Deltaproteobacteria</taxon>
        <taxon>SAR324 cluster</taxon>
    </lineage>
</organism>
<dbReference type="AlphaFoldDB" id="A0A2A4T6P1"/>
<protein>
    <submittedName>
        <fullName evidence="1">Uncharacterized protein</fullName>
    </submittedName>
</protein>